<dbReference type="EMBL" id="OX459944">
    <property type="protein sequence ID" value="CAI9178673.1"/>
    <property type="molecule type" value="Genomic_DNA"/>
</dbReference>
<proteinExistence type="predicted"/>
<evidence type="ECO:0000313" key="1">
    <source>
        <dbReference type="EMBL" id="CAI9178673.1"/>
    </source>
</evidence>
<reference evidence="1" key="1">
    <citation type="submission" date="2023-04" db="EMBL/GenBank/DDBJ databases">
        <authorList>
            <consortium name="ELIXIR-Norway"/>
        </authorList>
    </citation>
    <scope>NUCLEOTIDE SEQUENCE [LARGE SCALE GENOMIC DNA]</scope>
</reference>
<organism evidence="1 2">
    <name type="scientific">Rangifer tarandus platyrhynchus</name>
    <name type="common">Svalbard reindeer</name>
    <dbReference type="NCBI Taxonomy" id="3082113"/>
    <lineage>
        <taxon>Eukaryota</taxon>
        <taxon>Metazoa</taxon>
        <taxon>Chordata</taxon>
        <taxon>Craniata</taxon>
        <taxon>Vertebrata</taxon>
        <taxon>Euteleostomi</taxon>
        <taxon>Mammalia</taxon>
        <taxon>Eutheria</taxon>
        <taxon>Laurasiatheria</taxon>
        <taxon>Artiodactyla</taxon>
        <taxon>Ruminantia</taxon>
        <taxon>Pecora</taxon>
        <taxon>Cervidae</taxon>
        <taxon>Odocoileinae</taxon>
        <taxon>Rangifer</taxon>
    </lineage>
</organism>
<accession>A0ABN8ZXH4</accession>
<keyword evidence="2" id="KW-1185">Reference proteome</keyword>
<name>A0ABN8ZXH4_RANTA</name>
<sequence>MALIPKLEGQQCPPFTSPFPSPTLLGLGPLSLWCPPPRLELFPQRNATASPPVLDKPTQSRQPLLGVWDAVGALPTPSPPHALRGSSWVSEQRMGHGAGILGDHLKGVTRSFSGPCGFCVALFVFEAY</sequence>
<dbReference type="Proteomes" id="UP001176941">
    <property type="component" value="Chromosome 8"/>
</dbReference>
<evidence type="ECO:0000313" key="2">
    <source>
        <dbReference type="Proteomes" id="UP001176941"/>
    </source>
</evidence>
<gene>
    <name evidence="1" type="ORF">MRATA1EN1_LOCUS27635</name>
</gene>
<protein>
    <submittedName>
        <fullName evidence="1">Uncharacterized protein</fullName>
    </submittedName>
</protein>